<gene>
    <name evidence="2" type="ORF">M0811_12680</name>
</gene>
<dbReference type="GO" id="GO:0006633">
    <property type="term" value="P:fatty acid biosynthetic process"/>
    <property type="evidence" value="ECO:0007669"/>
    <property type="project" value="TreeGrafter"/>
</dbReference>
<dbReference type="Gene3D" id="3.90.226.10">
    <property type="entry name" value="2-enoyl-CoA Hydratase, Chain A, domain 1"/>
    <property type="match status" value="1"/>
</dbReference>
<accession>A0A9Q0L9R0</accession>
<dbReference type="PROSITE" id="PS50989">
    <property type="entry name" value="COA_CT_CTER"/>
    <property type="match status" value="1"/>
</dbReference>
<sequence length="313" mass="36809">MWAQTVRVGRSNLKSEETTILQAGQLWYLIQHLKKQHKQSETLIKKNFPLLIFANFRGFSGGLRDMFHEVLKFGSMIVDNLRTYKNPIVVYLPPYSELRGGAWVVLDPKINLNGLCEMFADPSSKGGVLEPTGTIEIKYKNQDLISTMHRLDPVLIQLEKTLNDPNICNVEHQKNHILSQISERENKLLPIFTQIAIKFADLHDTPVQMKHRKVIKEVIEWKNARSYFYYHFSRKIQELNIYKKLISSGVSKNLEHSSFLFQKWIFKQNDFDHKQFLDNKLFISYLLKKKIFKNGFKIYLFNLSLLLIKFLMK</sequence>
<dbReference type="InterPro" id="IPR029045">
    <property type="entry name" value="ClpP/crotonase-like_dom_sf"/>
</dbReference>
<dbReference type="SUPFAM" id="SSF52096">
    <property type="entry name" value="ClpP/crotonase"/>
    <property type="match status" value="1"/>
</dbReference>
<protein>
    <submittedName>
        <fullName evidence="2">Acetyl-coa carboxylase-like</fullName>
    </submittedName>
</protein>
<dbReference type="OrthoDB" id="14612at2759"/>
<dbReference type="PANTHER" id="PTHR45728:SF3">
    <property type="entry name" value="ACETYL-COA CARBOXYLASE"/>
    <property type="match status" value="1"/>
</dbReference>
<dbReference type="Pfam" id="PF01039">
    <property type="entry name" value="Carboxyl_trans"/>
    <property type="match status" value="1"/>
</dbReference>
<evidence type="ECO:0000313" key="3">
    <source>
        <dbReference type="Proteomes" id="UP001149090"/>
    </source>
</evidence>
<reference evidence="2" key="1">
    <citation type="submission" date="2022-10" db="EMBL/GenBank/DDBJ databases">
        <title>Novel sulphate-reducing endosymbionts in the free-living metamonad Anaeramoeba.</title>
        <authorList>
            <person name="Jerlstrom-Hultqvist J."/>
            <person name="Cepicka I."/>
            <person name="Gallot-Lavallee L."/>
            <person name="Salas-Leiva D."/>
            <person name="Curtis B.A."/>
            <person name="Zahonova K."/>
            <person name="Pipaliya S."/>
            <person name="Dacks J."/>
            <person name="Roger A.J."/>
        </authorList>
    </citation>
    <scope>NUCLEOTIDE SEQUENCE</scope>
    <source>
        <strain evidence="2">BMAN</strain>
    </source>
</reference>
<dbReference type="Proteomes" id="UP001149090">
    <property type="component" value="Unassembled WGS sequence"/>
</dbReference>
<organism evidence="2 3">
    <name type="scientific">Anaeramoeba ignava</name>
    <name type="common">Anaerobic marine amoeba</name>
    <dbReference type="NCBI Taxonomy" id="1746090"/>
    <lineage>
        <taxon>Eukaryota</taxon>
        <taxon>Metamonada</taxon>
        <taxon>Anaeramoebidae</taxon>
        <taxon>Anaeramoeba</taxon>
    </lineage>
</organism>
<keyword evidence="3" id="KW-1185">Reference proteome</keyword>
<dbReference type="EMBL" id="JAPDFW010000122">
    <property type="protein sequence ID" value="KAJ5067980.1"/>
    <property type="molecule type" value="Genomic_DNA"/>
</dbReference>
<dbReference type="InterPro" id="IPR011763">
    <property type="entry name" value="COA_CT_C"/>
</dbReference>
<dbReference type="InterPro" id="IPR049076">
    <property type="entry name" value="ACCA"/>
</dbReference>
<dbReference type="GO" id="GO:0003989">
    <property type="term" value="F:acetyl-CoA carboxylase activity"/>
    <property type="evidence" value="ECO:0007669"/>
    <property type="project" value="InterPro"/>
</dbReference>
<proteinExistence type="predicted"/>
<dbReference type="InterPro" id="IPR034733">
    <property type="entry name" value="AcCoA_carboxyl_beta"/>
</dbReference>
<dbReference type="AlphaFoldDB" id="A0A9Q0L9R0"/>
<feature type="domain" description="CoA carboxyltransferase C-terminal" evidence="1">
    <location>
        <begin position="1"/>
        <end position="247"/>
    </location>
</feature>
<dbReference type="PANTHER" id="PTHR45728">
    <property type="entry name" value="ACETYL-COA CARBOXYLASE, ISOFORM A"/>
    <property type="match status" value="1"/>
</dbReference>
<name>A0A9Q0L9R0_ANAIG</name>
<evidence type="ECO:0000259" key="1">
    <source>
        <dbReference type="PROSITE" id="PS50989"/>
    </source>
</evidence>
<evidence type="ECO:0000313" key="2">
    <source>
        <dbReference type="EMBL" id="KAJ5067980.1"/>
    </source>
</evidence>
<comment type="caution">
    <text evidence="2">The sequence shown here is derived from an EMBL/GenBank/DDBJ whole genome shotgun (WGS) entry which is preliminary data.</text>
</comment>